<feature type="region of interest" description="Disordered" evidence="1">
    <location>
        <begin position="20"/>
        <end position="76"/>
    </location>
</feature>
<dbReference type="PANTHER" id="PTHR10166">
    <property type="entry name" value="VOLTAGE-DEPENDENT CALCIUM CHANNEL SUBUNIT ALPHA-2/DELTA-RELATED"/>
    <property type="match status" value="1"/>
</dbReference>
<dbReference type="PANTHER" id="PTHR10166:SF37">
    <property type="entry name" value="STOLID, ISOFORM H"/>
    <property type="match status" value="1"/>
</dbReference>
<evidence type="ECO:0000313" key="4">
    <source>
        <dbReference type="Proteomes" id="UP000828390"/>
    </source>
</evidence>
<dbReference type="InterPro" id="IPR051173">
    <property type="entry name" value="Ca_channel_alpha-2/delta"/>
</dbReference>
<reference evidence="3" key="2">
    <citation type="submission" date="2020-11" db="EMBL/GenBank/DDBJ databases">
        <authorList>
            <person name="McCartney M.A."/>
            <person name="Auch B."/>
            <person name="Kono T."/>
            <person name="Mallez S."/>
            <person name="Becker A."/>
            <person name="Gohl D.M."/>
            <person name="Silverstein K.A.T."/>
            <person name="Koren S."/>
            <person name="Bechman K.B."/>
            <person name="Herman A."/>
            <person name="Abrahante J.E."/>
            <person name="Garbe J."/>
        </authorList>
    </citation>
    <scope>NUCLEOTIDE SEQUENCE</scope>
    <source>
        <strain evidence="3">Duluth1</strain>
        <tissue evidence="3">Whole animal</tissue>
    </source>
</reference>
<dbReference type="Pfam" id="PF08473">
    <property type="entry name" value="VGCC_alpha2"/>
    <property type="match status" value="1"/>
</dbReference>
<dbReference type="Proteomes" id="UP000828390">
    <property type="component" value="Unassembled WGS sequence"/>
</dbReference>
<dbReference type="GO" id="GO:0005891">
    <property type="term" value="C:voltage-gated calcium channel complex"/>
    <property type="evidence" value="ECO:0007669"/>
    <property type="project" value="TreeGrafter"/>
</dbReference>
<gene>
    <name evidence="3" type="ORF">DPMN_016539</name>
</gene>
<sequence length="707" mass="79490">MTLLVYNNTLGTDSRHRLKAQSLGTDSRHSKSLGIVSRHSKSQGTWTTDSRHSKTLGTVSKPQTLGTDSRHSKTLGTDSEHMFNRTLGILTTVSRHRLKAQTLGIANQTILGVMGVDVTTAAMLKLAPHRKFGPNGFAFSINSNGFIVFHPKLEVKTDFHDPPDVDFLEVEIESEEKELLRKRMIDMETGTVSMDSYAVSDDKRHVDSERDDGQRIYSFRPIEETTFSLGVSLPKYHQHHLTVNLTENVASFIKKNADLVNMSDVALLIAKWDYYENYIGSENRTGTILDLLNEMEDHSFDKWNPELISHLLYDLNVTAYIHDYWKVSKNPSIVGAFVSTLGGLTAVYPKSDELLEQFLALNDTWKASYFKRALNTNDLLFSAPHVIDPKREGNNTVGDVMVVASVVMDSSKLDPSLQGQLKVAVTGAIFSHHFIQDQLIRNVEVCNSSSTVACHLLDDGAFLIATNQPHLNTSVGRFFGKVDPEVMSELFNDSFFLRHEQYDYGAVCEPAMGNTTSAGTLNIPSLALLYEFLTFNWWSSVVTWMFTNFSVYNLISPSPAFVVEASQHKTQHCTKESSQYYYGTSSSWSGNTTDCEVKLIQCSREYIVQRVNGTNLLLVVTELPRDGCDPCKVKVDMDNIIQEPTVIPLKKSDEHFCELKPRYRRKTSHCYDNHTLEDDSKCRGSQTHPLSFLTMLVTTATLLLVTR</sequence>
<name>A0A9D4NDQ2_DREPO</name>
<dbReference type="EMBL" id="JAIWYP010000001">
    <property type="protein sequence ID" value="KAH3892421.1"/>
    <property type="molecule type" value="Genomic_DNA"/>
</dbReference>
<evidence type="ECO:0000313" key="3">
    <source>
        <dbReference type="EMBL" id="KAH3892421.1"/>
    </source>
</evidence>
<proteinExistence type="predicted"/>
<protein>
    <recommendedName>
        <fullName evidence="2">Voltage-dependent calcium channel alpha-2/delta subunit conserved region domain-containing protein</fullName>
    </recommendedName>
</protein>
<dbReference type="AlphaFoldDB" id="A0A9D4NDQ2"/>
<evidence type="ECO:0000256" key="1">
    <source>
        <dbReference type="SAM" id="MobiDB-lite"/>
    </source>
</evidence>
<feature type="domain" description="Voltage-dependent calcium channel alpha-2/delta subunit conserved region" evidence="2">
    <location>
        <begin position="267"/>
        <end position="682"/>
    </location>
</feature>
<dbReference type="CDD" id="cd18774">
    <property type="entry name" value="PDC2_HK_sensor"/>
    <property type="match status" value="1"/>
</dbReference>
<organism evidence="3 4">
    <name type="scientific">Dreissena polymorpha</name>
    <name type="common">Zebra mussel</name>
    <name type="synonym">Mytilus polymorpha</name>
    <dbReference type="NCBI Taxonomy" id="45954"/>
    <lineage>
        <taxon>Eukaryota</taxon>
        <taxon>Metazoa</taxon>
        <taxon>Spiralia</taxon>
        <taxon>Lophotrochozoa</taxon>
        <taxon>Mollusca</taxon>
        <taxon>Bivalvia</taxon>
        <taxon>Autobranchia</taxon>
        <taxon>Heteroconchia</taxon>
        <taxon>Euheterodonta</taxon>
        <taxon>Imparidentia</taxon>
        <taxon>Neoheterodontei</taxon>
        <taxon>Myida</taxon>
        <taxon>Dreissenoidea</taxon>
        <taxon>Dreissenidae</taxon>
        <taxon>Dreissena</taxon>
    </lineage>
</organism>
<reference evidence="3" key="1">
    <citation type="journal article" date="2019" name="bioRxiv">
        <title>The Genome of the Zebra Mussel, Dreissena polymorpha: A Resource for Invasive Species Research.</title>
        <authorList>
            <person name="McCartney M.A."/>
            <person name="Auch B."/>
            <person name="Kono T."/>
            <person name="Mallez S."/>
            <person name="Zhang Y."/>
            <person name="Obille A."/>
            <person name="Becker A."/>
            <person name="Abrahante J.E."/>
            <person name="Garbe J."/>
            <person name="Badalamenti J.P."/>
            <person name="Herman A."/>
            <person name="Mangelson H."/>
            <person name="Liachko I."/>
            <person name="Sullivan S."/>
            <person name="Sone E.D."/>
            <person name="Koren S."/>
            <person name="Silverstein K.A.T."/>
            <person name="Beckman K.B."/>
            <person name="Gohl D.M."/>
        </authorList>
    </citation>
    <scope>NUCLEOTIDE SEQUENCE</scope>
    <source>
        <strain evidence="3">Duluth1</strain>
        <tissue evidence="3">Whole animal</tissue>
    </source>
</reference>
<comment type="caution">
    <text evidence="3">The sequence shown here is derived from an EMBL/GenBank/DDBJ whole genome shotgun (WGS) entry which is preliminary data.</text>
</comment>
<keyword evidence="4" id="KW-1185">Reference proteome</keyword>
<accession>A0A9D4NDQ2</accession>
<evidence type="ECO:0000259" key="2">
    <source>
        <dbReference type="Pfam" id="PF08473"/>
    </source>
</evidence>
<dbReference type="InterPro" id="IPR013680">
    <property type="entry name" value="VDCC_a2/dsu"/>
</dbReference>
<feature type="compositionally biased region" description="Polar residues" evidence="1">
    <location>
        <begin position="55"/>
        <end position="67"/>
    </location>
</feature>
<dbReference type="Gene3D" id="3.30.450.20">
    <property type="entry name" value="PAS domain"/>
    <property type="match status" value="1"/>
</dbReference>
<dbReference type="GO" id="GO:0005245">
    <property type="term" value="F:voltage-gated calcium channel activity"/>
    <property type="evidence" value="ECO:0007669"/>
    <property type="project" value="TreeGrafter"/>
</dbReference>